<accession>A0A2T3W389</accession>
<comment type="caution">
    <text evidence="1">The sequence shown here is derived from an EMBL/GenBank/DDBJ whole genome shotgun (WGS) entry which is preliminary data.</text>
</comment>
<reference evidence="1 2" key="1">
    <citation type="submission" date="2018-03" db="EMBL/GenBank/DDBJ databases">
        <title>Draft genome of Deinococcus sp. OD32.</title>
        <authorList>
            <person name="Wang X.-P."/>
            <person name="Du Z.-J."/>
        </authorList>
    </citation>
    <scope>NUCLEOTIDE SEQUENCE [LARGE SCALE GENOMIC DNA]</scope>
    <source>
        <strain evidence="1 2">OD32</strain>
    </source>
</reference>
<dbReference type="Proteomes" id="UP000240317">
    <property type="component" value="Unassembled WGS sequence"/>
</dbReference>
<dbReference type="AlphaFoldDB" id="A0A2T3W389"/>
<sequence>MTSAAYQMNWSIEHLLTSDDRTDLTLERVKQHEGLPRFWPLETYVPEGLPAPIIFAANFGYVTYTHFPSNDPQWPIMSRKMLDTLLAVREFPHRAIPVAITDPIVYRADPDPSPDFLEQRLKSANHDYVIVQLTQHLDILNEEASGVERDPDMPWWVGIDQYVLDIPASGLPPIFRLSIQPAQLFILAEARQALAAAGLAGPVYLPLNGYTNGGGEEVDVPVPVPEVPEGA</sequence>
<gene>
    <name evidence="1" type="ORF">C8263_18200</name>
</gene>
<evidence type="ECO:0000313" key="1">
    <source>
        <dbReference type="EMBL" id="PTA66371.1"/>
    </source>
</evidence>
<proteinExistence type="predicted"/>
<dbReference type="RefSeq" id="WP_107139542.1">
    <property type="nucleotide sequence ID" value="NZ_PYSV01000036.1"/>
</dbReference>
<dbReference type="EMBL" id="PYSV01000036">
    <property type="protein sequence ID" value="PTA66371.1"/>
    <property type="molecule type" value="Genomic_DNA"/>
</dbReference>
<protein>
    <submittedName>
        <fullName evidence="1">Uncharacterized protein</fullName>
    </submittedName>
</protein>
<keyword evidence="2" id="KW-1185">Reference proteome</keyword>
<organism evidence="1 2">
    <name type="scientific">Deinococcus arcticus</name>
    <dbReference type="NCBI Taxonomy" id="2136176"/>
    <lineage>
        <taxon>Bacteria</taxon>
        <taxon>Thermotogati</taxon>
        <taxon>Deinococcota</taxon>
        <taxon>Deinococci</taxon>
        <taxon>Deinococcales</taxon>
        <taxon>Deinococcaceae</taxon>
        <taxon>Deinococcus</taxon>
    </lineage>
</organism>
<name>A0A2T3W389_9DEIO</name>
<evidence type="ECO:0000313" key="2">
    <source>
        <dbReference type="Proteomes" id="UP000240317"/>
    </source>
</evidence>
<dbReference type="OrthoDB" id="68045at2"/>